<dbReference type="GO" id="GO:0015288">
    <property type="term" value="F:porin activity"/>
    <property type="evidence" value="ECO:0007669"/>
    <property type="project" value="TreeGrafter"/>
</dbReference>
<comment type="caution">
    <text evidence="10">The sequence shown here is derived from an EMBL/GenBank/DDBJ whole genome shotgun (WGS) entry which is preliminary data.</text>
</comment>
<keyword evidence="5" id="KW-0812">Transmembrane</keyword>
<comment type="similarity">
    <text evidence="2">Belongs to the outer membrane factor (OMF) (TC 1.B.17) family.</text>
</comment>
<evidence type="ECO:0000256" key="8">
    <source>
        <dbReference type="SAM" id="Coils"/>
    </source>
</evidence>
<keyword evidence="11" id="KW-1185">Reference proteome</keyword>
<evidence type="ECO:0000256" key="9">
    <source>
        <dbReference type="SAM" id="SignalP"/>
    </source>
</evidence>
<keyword evidence="3" id="KW-0813">Transport</keyword>
<dbReference type="InterPro" id="IPR003423">
    <property type="entry name" value="OMP_efflux"/>
</dbReference>
<dbReference type="GO" id="GO:1990281">
    <property type="term" value="C:efflux pump complex"/>
    <property type="evidence" value="ECO:0007669"/>
    <property type="project" value="TreeGrafter"/>
</dbReference>
<dbReference type="Proteomes" id="UP000585050">
    <property type="component" value="Unassembled WGS sequence"/>
</dbReference>
<proteinExistence type="inferred from homology"/>
<dbReference type="Gene3D" id="1.20.1600.10">
    <property type="entry name" value="Outer membrane efflux proteins (OEP)"/>
    <property type="match status" value="1"/>
</dbReference>
<evidence type="ECO:0000313" key="11">
    <source>
        <dbReference type="Proteomes" id="UP000585050"/>
    </source>
</evidence>
<reference evidence="10 11" key="1">
    <citation type="submission" date="2020-04" db="EMBL/GenBank/DDBJ databases">
        <title>Flammeovirga sp. SR4, a novel species isolated from seawater.</title>
        <authorList>
            <person name="Wang X."/>
        </authorList>
    </citation>
    <scope>NUCLEOTIDE SEQUENCE [LARGE SCALE GENOMIC DNA]</scope>
    <source>
        <strain evidence="10 11">SR4</strain>
    </source>
</reference>
<sequence>MKFRHKLFIFLLSSSSSLSAQTPDSLWNYKQCVEYAIENNLYVKLQDYDVDERTEEYKQARSQRYPNVSGFYQHSFNRGLNPDPTTNVFTQQSINTGSFGATVGVPIFNGRKISNTIKQTKANIESSEYGVEKIENDIIIQVTENYLDVIFKWENVSISKKRVRTLEEQVDRTKRLVEAGSAPLSELLDLMSQFADTERQLTEAENSYNIALLTLKQSMQLDFNTLFSIEIPELSEPDTTMKFVPSNVVFQESMEIMPQIKRAEKNIEVAEFQKKIAKADYYPSLNFNGNLNTSYSSNYTNPIDPNDNSLGTQFENFFSQVATLQLNIPIYSRRNVKTAVNKSKITIKKNEVQLQQELNDLRKNIEQAYINALSAQKTYISNKKSVESLEEQFRSVNKRFTSGAASTTDYVVAENNLNIAKAELNRSKYQFIFSKKILDFYSGKEIVIE</sequence>
<evidence type="ECO:0000256" key="6">
    <source>
        <dbReference type="ARBA" id="ARBA00023136"/>
    </source>
</evidence>
<evidence type="ECO:0000256" key="3">
    <source>
        <dbReference type="ARBA" id="ARBA00022448"/>
    </source>
</evidence>
<dbReference type="PANTHER" id="PTHR30026:SF20">
    <property type="entry name" value="OUTER MEMBRANE PROTEIN TOLC"/>
    <property type="match status" value="1"/>
</dbReference>
<feature type="chain" id="PRO_5030867131" evidence="9">
    <location>
        <begin position="21"/>
        <end position="449"/>
    </location>
</feature>
<dbReference type="InterPro" id="IPR051906">
    <property type="entry name" value="TolC-like"/>
</dbReference>
<dbReference type="GO" id="GO:0009279">
    <property type="term" value="C:cell outer membrane"/>
    <property type="evidence" value="ECO:0007669"/>
    <property type="project" value="UniProtKB-SubCell"/>
</dbReference>
<accession>A0A7X8SLR6</accession>
<gene>
    <name evidence="10" type="ORF">HGP29_14740</name>
</gene>
<feature type="coiled-coil region" evidence="8">
    <location>
        <begin position="344"/>
        <end position="378"/>
    </location>
</feature>
<keyword evidence="8" id="KW-0175">Coiled coil</keyword>
<protein>
    <submittedName>
        <fullName evidence="10">TolC family protein</fullName>
    </submittedName>
</protein>
<evidence type="ECO:0000256" key="4">
    <source>
        <dbReference type="ARBA" id="ARBA00022452"/>
    </source>
</evidence>
<evidence type="ECO:0000256" key="1">
    <source>
        <dbReference type="ARBA" id="ARBA00004442"/>
    </source>
</evidence>
<dbReference type="GO" id="GO:0015562">
    <property type="term" value="F:efflux transmembrane transporter activity"/>
    <property type="evidence" value="ECO:0007669"/>
    <property type="project" value="InterPro"/>
</dbReference>
<evidence type="ECO:0000256" key="5">
    <source>
        <dbReference type="ARBA" id="ARBA00022692"/>
    </source>
</evidence>
<organism evidence="10 11">
    <name type="scientific">Flammeovirga agarivorans</name>
    <dbReference type="NCBI Taxonomy" id="2726742"/>
    <lineage>
        <taxon>Bacteria</taxon>
        <taxon>Pseudomonadati</taxon>
        <taxon>Bacteroidota</taxon>
        <taxon>Cytophagia</taxon>
        <taxon>Cytophagales</taxon>
        <taxon>Flammeovirgaceae</taxon>
        <taxon>Flammeovirga</taxon>
    </lineage>
</organism>
<comment type="subcellular location">
    <subcellularLocation>
        <location evidence="1">Cell outer membrane</location>
    </subcellularLocation>
</comment>
<dbReference type="SUPFAM" id="SSF56954">
    <property type="entry name" value="Outer membrane efflux proteins (OEP)"/>
    <property type="match status" value="1"/>
</dbReference>
<feature type="signal peptide" evidence="9">
    <location>
        <begin position="1"/>
        <end position="20"/>
    </location>
</feature>
<keyword evidence="4" id="KW-1134">Transmembrane beta strand</keyword>
<dbReference type="PANTHER" id="PTHR30026">
    <property type="entry name" value="OUTER MEMBRANE PROTEIN TOLC"/>
    <property type="match status" value="1"/>
</dbReference>
<dbReference type="EMBL" id="JABAIL010000004">
    <property type="protein sequence ID" value="NLR92472.1"/>
    <property type="molecule type" value="Genomic_DNA"/>
</dbReference>
<keyword evidence="9" id="KW-0732">Signal</keyword>
<keyword evidence="6" id="KW-0472">Membrane</keyword>
<dbReference type="Pfam" id="PF02321">
    <property type="entry name" value="OEP"/>
    <property type="match status" value="2"/>
</dbReference>
<dbReference type="RefSeq" id="WP_168883182.1">
    <property type="nucleotide sequence ID" value="NZ_JABAIL010000004.1"/>
</dbReference>
<dbReference type="AlphaFoldDB" id="A0A7X8SLR6"/>
<evidence type="ECO:0000256" key="2">
    <source>
        <dbReference type="ARBA" id="ARBA00007613"/>
    </source>
</evidence>
<evidence type="ECO:0000313" key="10">
    <source>
        <dbReference type="EMBL" id="NLR92472.1"/>
    </source>
</evidence>
<keyword evidence="7" id="KW-0998">Cell outer membrane</keyword>
<name>A0A7X8SLR6_9BACT</name>
<evidence type="ECO:0000256" key="7">
    <source>
        <dbReference type="ARBA" id="ARBA00023237"/>
    </source>
</evidence>